<accession>A0A6A0A791</accession>
<sequence>MYSNPEPRAHKQRSSPRRYPRGAEEPLRARSMSEADPEPQLLLPAREKAELRTTGAAQDREQGGSPPSGGHLLLPTLQGPAASSPPP</sequence>
<protein>
    <submittedName>
        <fullName evidence="2">Uncharacterized protein</fullName>
    </submittedName>
</protein>
<feature type="region of interest" description="Disordered" evidence="1">
    <location>
        <begin position="1"/>
        <end position="87"/>
    </location>
</feature>
<organism evidence="2 3">
    <name type="scientific">Haematococcus lacustris</name>
    <name type="common">Green alga</name>
    <name type="synonym">Haematococcus pluvialis</name>
    <dbReference type="NCBI Taxonomy" id="44745"/>
    <lineage>
        <taxon>Eukaryota</taxon>
        <taxon>Viridiplantae</taxon>
        <taxon>Chlorophyta</taxon>
        <taxon>core chlorophytes</taxon>
        <taxon>Chlorophyceae</taxon>
        <taxon>CS clade</taxon>
        <taxon>Chlamydomonadales</taxon>
        <taxon>Haematococcaceae</taxon>
        <taxon>Haematococcus</taxon>
    </lineage>
</organism>
<feature type="compositionally biased region" description="Basic and acidic residues" evidence="1">
    <location>
        <begin position="21"/>
        <end position="33"/>
    </location>
</feature>
<feature type="compositionally biased region" description="Basic residues" evidence="1">
    <location>
        <begin position="10"/>
        <end position="20"/>
    </location>
</feature>
<comment type="caution">
    <text evidence="2">The sequence shown here is derived from an EMBL/GenBank/DDBJ whole genome shotgun (WGS) entry which is preliminary data.</text>
</comment>
<dbReference type="Proteomes" id="UP000485058">
    <property type="component" value="Unassembled WGS sequence"/>
</dbReference>
<gene>
    <name evidence="2" type="ORF">HaLaN_26830</name>
</gene>
<dbReference type="AlphaFoldDB" id="A0A6A0A791"/>
<evidence type="ECO:0000256" key="1">
    <source>
        <dbReference type="SAM" id="MobiDB-lite"/>
    </source>
</evidence>
<reference evidence="2 3" key="1">
    <citation type="submission" date="2020-02" db="EMBL/GenBank/DDBJ databases">
        <title>Draft genome sequence of Haematococcus lacustris strain NIES-144.</title>
        <authorList>
            <person name="Morimoto D."/>
            <person name="Nakagawa S."/>
            <person name="Yoshida T."/>
            <person name="Sawayama S."/>
        </authorList>
    </citation>
    <scope>NUCLEOTIDE SEQUENCE [LARGE SCALE GENOMIC DNA]</scope>
    <source>
        <strain evidence="2 3">NIES-144</strain>
    </source>
</reference>
<dbReference type="EMBL" id="BLLF01003842">
    <property type="protein sequence ID" value="GFH28353.1"/>
    <property type="molecule type" value="Genomic_DNA"/>
</dbReference>
<feature type="compositionally biased region" description="Low complexity" evidence="1">
    <location>
        <begin position="63"/>
        <end position="77"/>
    </location>
</feature>
<proteinExistence type="predicted"/>
<evidence type="ECO:0000313" key="3">
    <source>
        <dbReference type="Proteomes" id="UP000485058"/>
    </source>
</evidence>
<name>A0A6A0A791_HAELA</name>
<evidence type="ECO:0000313" key="2">
    <source>
        <dbReference type="EMBL" id="GFH28353.1"/>
    </source>
</evidence>
<keyword evidence="3" id="KW-1185">Reference proteome</keyword>